<evidence type="ECO:0000313" key="2">
    <source>
        <dbReference type="Proteomes" id="UP000823786"/>
    </source>
</evidence>
<reference evidence="1 2" key="1">
    <citation type="submission" date="2021-03" db="EMBL/GenBank/DDBJ databases">
        <title>Genomic Encyclopedia of Type Strains, Phase IV (KMG-IV): sequencing the most valuable type-strain genomes for metagenomic binning, comparative biology and taxonomic classification.</title>
        <authorList>
            <person name="Goeker M."/>
        </authorList>
    </citation>
    <scope>NUCLEOTIDE SEQUENCE [LARGE SCALE GENOMIC DNA]</scope>
    <source>
        <strain evidence="1 2">DSM 26427</strain>
    </source>
</reference>
<comment type="caution">
    <text evidence="1">The sequence shown here is derived from an EMBL/GenBank/DDBJ whole genome shotgun (WGS) entry which is preliminary data.</text>
</comment>
<evidence type="ECO:0000313" key="1">
    <source>
        <dbReference type="EMBL" id="MBP1858407.1"/>
    </source>
</evidence>
<name>A0ABS4EKD3_9HYPH</name>
<accession>A0ABS4EKD3</accession>
<sequence length="33" mass="3959">MNKEPRETIAGLFYGEQLFDHKLRRDPINRQDA</sequence>
<dbReference type="EMBL" id="JAGGJV010000003">
    <property type="protein sequence ID" value="MBP1858407.1"/>
    <property type="molecule type" value="Genomic_DNA"/>
</dbReference>
<proteinExistence type="predicted"/>
<dbReference type="Proteomes" id="UP000823786">
    <property type="component" value="Unassembled WGS sequence"/>
</dbReference>
<organism evidence="1 2">
    <name type="scientific">Rhizobium herbae</name>
    <dbReference type="NCBI Taxonomy" id="508661"/>
    <lineage>
        <taxon>Bacteria</taxon>
        <taxon>Pseudomonadati</taxon>
        <taxon>Pseudomonadota</taxon>
        <taxon>Alphaproteobacteria</taxon>
        <taxon>Hyphomicrobiales</taxon>
        <taxon>Rhizobiaceae</taxon>
        <taxon>Rhizobium/Agrobacterium group</taxon>
        <taxon>Rhizobium</taxon>
    </lineage>
</organism>
<gene>
    <name evidence="1" type="ORF">J2Z75_001915</name>
</gene>
<protein>
    <submittedName>
        <fullName evidence="1">Uncharacterized protein</fullName>
    </submittedName>
</protein>
<keyword evidence="2" id="KW-1185">Reference proteome</keyword>